<organism evidence="2 3">
    <name type="scientific">Geochorda subterranea</name>
    <dbReference type="NCBI Taxonomy" id="3109564"/>
    <lineage>
        <taxon>Bacteria</taxon>
        <taxon>Bacillati</taxon>
        <taxon>Bacillota</taxon>
        <taxon>Limnochordia</taxon>
        <taxon>Limnochordales</taxon>
        <taxon>Geochordaceae</taxon>
        <taxon>Geochorda</taxon>
    </lineage>
</organism>
<sequence>MSRLTPGLRLRPRRLITGQVLGYLALVTLTLSLGWVVARQRQTDIPTAAAPEVRLPYVMMQLAYALSSDGATDRLTLAPLVDLGGAGGAVGAVGVGVTGSGAELRILAMGLPESPDSAPSAPEYTVVAYRADGSPVPLGALTLMTAQRRWVLSVPLSQRDLPVRRVLVLRRGEPVMQASMESTEGSAVR</sequence>
<dbReference type="Proteomes" id="UP001333102">
    <property type="component" value="Chromosome"/>
</dbReference>
<keyword evidence="1" id="KW-0812">Transmembrane</keyword>
<evidence type="ECO:0000313" key="3">
    <source>
        <dbReference type="Proteomes" id="UP001333102"/>
    </source>
</evidence>
<keyword evidence="1" id="KW-0472">Membrane</keyword>
<evidence type="ECO:0000256" key="1">
    <source>
        <dbReference type="SAM" id="Phobius"/>
    </source>
</evidence>
<feature type="transmembrane region" description="Helical" evidence="1">
    <location>
        <begin position="20"/>
        <end position="38"/>
    </location>
</feature>
<name>A0ABZ1BNP5_9FIRM</name>
<dbReference type="RefSeq" id="WP_324668659.1">
    <property type="nucleotide sequence ID" value="NZ_CP141614.1"/>
</dbReference>
<dbReference type="EMBL" id="CP141614">
    <property type="protein sequence ID" value="WRP14344.1"/>
    <property type="molecule type" value="Genomic_DNA"/>
</dbReference>
<proteinExistence type="predicted"/>
<accession>A0ABZ1BNP5</accession>
<gene>
    <name evidence="2" type="ORF">VLY81_13125</name>
</gene>
<protein>
    <submittedName>
        <fullName evidence="2">Uncharacterized protein</fullName>
    </submittedName>
</protein>
<reference evidence="3" key="1">
    <citation type="submission" date="2023-12" db="EMBL/GenBank/DDBJ databases">
        <title>Novel isolates from deep terrestrial aquifers shed light on the physiology and ecology of the class Limnochordia.</title>
        <authorList>
            <person name="Karnachuk O.V."/>
            <person name="Lukina A.P."/>
            <person name="Avakyan M.R."/>
            <person name="Kadnikov V."/>
            <person name="Begmatov S."/>
            <person name="Beletsky A.V."/>
            <person name="Mardanov A.V."/>
            <person name="Ravin N.V."/>
        </authorList>
    </citation>
    <scope>NUCLEOTIDE SEQUENCE [LARGE SCALE GENOMIC DNA]</scope>
    <source>
        <strain evidence="3">LN</strain>
    </source>
</reference>
<keyword evidence="3" id="KW-1185">Reference proteome</keyword>
<evidence type="ECO:0000313" key="2">
    <source>
        <dbReference type="EMBL" id="WRP14344.1"/>
    </source>
</evidence>
<keyword evidence="1" id="KW-1133">Transmembrane helix</keyword>